<dbReference type="AlphaFoldDB" id="A0A371IFQ3"/>
<dbReference type="EMBL" id="QJKJ01000192">
    <property type="protein sequence ID" value="RDY13814.1"/>
    <property type="molecule type" value="Genomic_DNA"/>
</dbReference>
<reference evidence="1" key="1">
    <citation type="submission" date="2018-05" db="EMBL/GenBank/DDBJ databases">
        <title>Draft genome of Mucuna pruriens seed.</title>
        <authorList>
            <person name="Nnadi N.E."/>
            <person name="Vos R."/>
            <person name="Hasami M.H."/>
            <person name="Devisetty U.K."/>
            <person name="Aguiy J.C."/>
        </authorList>
    </citation>
    <scope>NUCLEOTIDE SEQUENCE [LARGE SCALE GENOMIC DNA]</scope>
    <source>
        <strain evidence="1">JCA_2017</strain>
    </source>
</reference>
<dbReference type="InterPro" id="IPR012337">
    <property type="entry name" value="RNaseH-like_sf"/>
</dbReference>
<name>A0A371IFQ3_MUCPR</name>
<proteinExistence type="predicted"/>
<accession>A0A371IFQ3</accession>
<dbReference type="SUPFAM" id="SSF53098">
    <property type="entry name" value="Ribonuclease H-like"/>
    <property type="match status" value="1"/>
</dbReference>
<dbReference type="Proteomes" id="UP000257109">
    <property type="component" value="Unassembled WGS sequence"/>
</dbReference>
<comment type="caution">
    <text evidence="1">The sequence shown here is derived from an EMBL/GenBank/DDBJ whole genome shotgun (WGS) entry which is preliminary data.</text>
</comment>
<evidence type="ECO:0000313" key="2">
    <source>
        <dbReference type="Proteomes" id="UP000257109"/>
    </source>
</evidence>
<protein>
    <submittedName>
        <fullName evidence="1">Uncharacterized protein</fullName>
    </submittedName>
</protein>
<organism evidence="1 2">
    <name type="scientific">Mucuna pruriens</name>
    <name type="common">Velvet bean</name>
    <name type="synonym">Dolichos pruriens</name>
    <dbReference type="NCBI Taxonomy" id="157652"/>
    <lineage>
        <taxon>Eukaryota</taxon>
        <taxon>Viridiplantae</taxon>
        <taxon>Streptophyta</taxon>
        <taxon>Embryophyta</taxon>
        <taxon>Tracheophyta</taxon>
        <taxon>Spermatophyta</taxon>
        <taxon>Magnoliopsida</taxon>
        <taxon>eudicotyledons</taxon>
        <taxon>Gunneridae</taxon>
        <taxon>Pentapetalae</taxon>
        <taxon>rosids</taxon>
        <taxon>fabids</taxon>
        <taxon>Fabales</taxon>
        <taxon>Fabaceae</taxon>
        <taxon>Papilionoideae</taxon>
        <taxon>50 kb inversion clade</taxon>
        <taxon>NPAAA clade</taxon>
        <taxon>indigoferoid/millettioid clade</taxon>
        <taxon>Phaseoleae</taxon>
        <taxon>Mucuna</taxon>
    </lineage>
</organism>
<keyword evidence="2" id="KW-1185">Reference proteome</keyword>
<evidence type="ECO:0000313" key="1">
    <source>
        <dbReference type="EMBL" id="RDY13814.1"/>
    </source>
</evidence>
<sequence>MGLPKWIGSLDRPQLGLVGLMGSSWWTRAWEAGWNSTYLTLDATLKHKKASEEVEFHDMKYIDELAKGKGVPFCQDWKYVEFILPFLGIFHEATLHISHTSYVTSNVYMLEVANELKSRLESSLKLLFDEYNSHKEGTQNDTQQVHF</sequence>
<gene>
    <name evidence="1" type="ORF">CR513_01208</name>
</gene>
<feature type="non-terminal residue" evidence="1">
    <location>
        <position position="1"/>
    </location>
</feature>
<dbReference type="OrthoDB" id="1747355at2759"/>